<dbReference type="GO" id="GO:0009948">
    <property type="term" value="P:anterior/posterior axis specification"/>
    <property type="evidence" value="ECO:0007669"/>
    <property type="project" value="TreeGrafter"/>
</dbReference>
<dbReference type="Pfam" id="PF00046">
    <property type="entry name" value="Homeodomain"/>
    <property type="match status" value="1"/>
</dbReference>
<organism evidence="11">
    <name type="scientific">Diplosoma listerianum</name>
    <dbReference type="NCBI Taxonomy" id="168635"/>
    <lineage>
        <taxon>Eukaryota</taxon>
        <taxon>Metazoa</taxon>
        <taxon>Chordata</taxon>
        <taxon>Tunicata</taxon>
        <taxon>Ascidiacea</taxon>
        <taxon>Aplousobranchia</taxon>
        <taxon>Didemnidae</taxon>
        <taxon>Diplosoma</taxon>
    </lineage>
</organism>
<feature type="compositionally biased region" description="Polar residues" evidence="9">
    <location>
        <begin position="309"/>
        <end position="321"/>
    </location>
</feature>
<evidence type="ECO:0000256" key="1">
    <source>
        <dbReference type="ARBA" id="ARBA00004123"/>
    </source>
</evidence>
<proteinExistence type="evidence at transcript level"/>
<keyword evidence="6 7" id="KW-0539">Nucleus</keyword>
<dbReference type="FunFam" id="1.10.10.60:FF:000574">
    <property type="entry name" value="Homeobox protein CHOX-CAD2"/>
    <property type="match status" value="1"/>
</dbReference>
<dbReference type="GO" id="GO:0009887">
    <property type="term" value="P:animal organ morphogenesis"/>
    <property type="evidence" value="ECO:0007669"/>
    <property type="project" value="TreeGrafter"/>
</dbReference>
<dbReference type="PRINTS" id="PR00024">
    <property type="entry name" value="HOMEOBOX"/>
</dbReference>
<sequence>MLCFETNKDTSTIRSSPIAFMYRNLPTDTSQPSTDGNFFQPPYNQRINQPHSYPPTTYGPSQTTFSSNEHVPPGPGPGHEYSSQFFASDLNPHFHGEGASAHCSWGAGGFYGADNLHSGLNSWDHATQTLHGHMHSGAIGSPSISGFTGPSGPGQPPLVDSNDPSSLPSASLAGIDCFSNATEPGPSGPFPLSIIPHRTPPSQRRPFEWISKNAYLNPQTQRGKTRTKDKYRVVYSDHQRLELEKEFRFSRYITIRRRSELAEQLCLSERQVKIWFQNRRAKERKASKKTAVNSNSGEEQEGLEDGEASDNSLQGEESPSVLTSLSGSQTSPSSSQQQHPQQILLGFGTTSEIGSPLTHPQSGIASQSSQLQYPFPIESPRQPDDYGHIQADCDIKPTILPSNDNACNVTSSVNDISTIETAVSSPSVQNELKRL</sequence>
<evidence type="ECO:0000259" key="10">
    <source>
        <dbReference type="PROSITE" id="PS50071"/>
    </source>
</evidence>
<gene>
    <name evidence="11" type="primary">cdx</name>
</gene>
<feature type="DNA-binding region" description="Homeobox" evidence="7">
    <location>
        <begin position="228"/>
        <end position="287"/>
    </location>
</feature>
<evidence type="ECO:0000256" key="4">
    <source>
        <dbReference type="ARBA" id="ARBA00023125"/>
    </source>
</evidence>
<dbReference type="InterPro" id="IPR009057">
    <property type="entry name" value="Homeodomain-like_sf"/>
</dbReference>
<dbReference type="CDD" id="cd00086">
    <property type="entry name" value="homeodomain"/>
    <property type="match status" value="1"/>
</dbReference>
<dbReference type="InterPro" id="IPR001356">
    <property type="entry name" value="HD"/>
</dbReference>
<dbReference type="EMBL" id="AF375979">
    <property type="protein sequence ID" value="AAP47020.1"/>
    <property type="molecule type" value="mRNA"/>
</dbReference>
<dbReference type="SMART" id="SM00389">
    <property type="entry name" value="HOX"/>
    <property type="match status" value="1"/>
</dbReference>
<name>Q7Z1M7_9ASCI</name>
<feature type="compositionally biased region" description="Acidic residues" evidence="9">
    <location>
        <begin position="298"/>
        <end position="308"/>
    </location>
</feature>
<keyword evidence="5 7" id="KW-0371">Homeobox</keyword>
<dbReference type="InterPro" id="IPR017970">
    <property type="entry name" value="Homeobox_CS"/>
</dbReference>
<feature type="compositionally biased region" description="Low complexity" evidence="9">
    <location>
        <begin position="322"/>
        <end position="340"/>
    </location>
</feature>
<evidence type="ECO:0000256" key="7">
    <source>
        <dbReference type="PROSITE-ProRule" id="PRU00108"/>
    </source>
</evidence>
<dbReference type="InterPro" id="IPR047152">
    <property type="entry name" value="Caudal_homeobox"/>
</dbReference>
<evidence type="ECO:0000256" key="8">
    <source>
        <dbReference type="RuleBase" id="RU000682"/>
    </source>
</evidence>
<evidence type="ECO:0000313" key="11">
    <source>
        <dbReference type="EMBL" id="AAP47020.1"/>
    </source>
</evidence>
<dbReference type="PANTHER" id="PTHR24332">
    <property type="entry name" value="HOMEOBOX PROTEIN CDX"/>
    <property type="match status" value="1"/>
</dbReference>
<dbReference type="PROSITE" id="PS50071">
    <property type="entry name" value="HOMEOBOX_2"/>
    <property type="match status" value="1"/>
</dbReference>
<comment type="similarity">
    <text evidence="2">Belongs to the Caudal homeobox family.</text>
</comment>
<dbReference type="InterPro" id="IPR020479">
    <property type="entry name" value="HD_metazoa"/>
</dbReference>
<dbReference type="Gene3D" id="1.10.10.60">
    <property type="entry name" value="Homeodomain-like"/>
    <property type="match status" value="1"/>
</dbReference>
<dbReference type="PROSITE" id="PS00027">
    <property type="entry name" value="HOMEOBOX_1"/>
    <property type="match status" value="1"/>
</dbReference>
<dbReference type="GO" id="GO:0030154">
    <property type="term" value="P:cell differentiation"/>
    <property type="evidence" value="ECO:0007669"/>
    <property type="project" value="TreeGrafter"/>
</dbReference>
<dbReference type="AlphaFoldDB" id="Q7Z1M7"/>
<feature type="region of interest" description="Disordered" evidence="9">
    <location>
        <begin position="48"/>
        <end position="82"/>
    </location>
</feature>
<dbReference type="SUPFAM" id="SSF46689">
    <property type="entry name" value="Homeodomain-like"/>
    <property type="match status" value="1"/>
</dbReference>
<feature type="region of interest" description="Disordered" evidence="9">
    <location>
        <begin position="283"/>
        <end position="340"/>
    </location>
</feature>
<dbReference type="GO" id="GO:0005634">
    <property type="term" value="C:nucleus"/>
    <property type="evidence" value="ECO:0007669"/>
    <property type="project" value="UniProtKB-SubCell"/>
</dbReference>
<evidence type="ECO:0000256" key="6">
    <source>
        <dbReference type="ARBA" id="ARBA00023242"/>
    </source>
</evidence>
<evidence type="ECO:0000256" key="9">
    <source>
        <dbReference type="SAM" id="MobiDB-lite"/>
    </source>
</evidence>
<feature type="region of interest" description="Disordered" evidence="9">
    <location>
        <begin position="350"/>
        <end position="369"/>
    </location>
</feature>
<evidence type="ECO:0000256" key="3">
    <source>
        <dbReference type="ARBA" id="ARBA00022473"/>
    </source>
</evidence>
<feature type="region of interest" description="Disordered" evidence="9">
    <location>
        <begin position="142"/>
        <end position="167"/>
    </location>
</feature>
<feature type="compositionally biased region" description="Polar residues" evidence="9">
    <location>
        <begin position="48"/>
        <end position="69"/>
    </location>
</feature>
<protein>
    <submittedName>
        <fullName evidence="11">Caudal ParaHox-CDX</fullName>
    </submittedName>
</protein>
<dbReference type="GO" id="GO:0000981">
    <property type="term" value="F:DNA-binding transcription factor activity, RNA polymerase II-specific"/>
    <property type="evidence" value="ECO:0007669"/>
    <property type="project" value="InterPro"/>
</dbReference>
<dbReference type="GO" id="GO:0000977">
    <property type="term" value="F:RNA polymerase II transcription regulatory region sequence-specific DNA binding"/>
    <property type="evidence" value="ECO:0007669"/>
    <property type="project" value="TreeGrafter"/>
</dbReference>
<dbReference type="PANTHER" id="PTHR24332:SF9">
    <property type="entry name" value="HOMEOTIC PROTEIN CAUDAL"/>
    <property type="match status" value="1"/>
</dbReference>
<keyword evidence="3" id="KW-0217">Developmental protein</keyword>
<evidence type="ECO:0000256" key="5">
    <source>
        <dbReference type="ARBA" id="ARBA00023155"/>
    </source>
</evidence>
<reference evidence="11" key="1">
    <citation type="submission" date="2001-05" db="EMBL/GenBank/DDBJ databases">
        <title>Hox and ParaHox genes in the colonial ascidian Diplosoma listerianum.</title>
        <authorList>
            <person name="Goostrey A."/>
            <person name="Bishop J.D."/>
            <person name="Noble L.R."/>
        </authorList>
    </citation>
    <scope>NUCLEOTIDE SEQUENCE</scope>
</reference>
<feature type="domain" description="Homeobox" evidence="10">
    <location>
        <begin position="226"/>
        <end position="286"/>
    </location>
</feature>
<comment type="subcellular location">
    <subcellularLocation>
        <location evidence="1 7 8">Nucleus</location>
    </subcellularLocation>
</comment>
<keyword evidence="4 7" id="KW-0238">DNA-binding</keyword>
<evidence type="ECO:0000256" key="2">
    <source>
        <dbReference type="ARBA" id="ARBA00010341"/>
    </source>
</evidence>
<accession>Q7Z1M7</accession>